<dbReference type="EMBL" id="SNRW01012304">
    <property type="protein sequence ID" value="KAA6373999.1"/>
    <property type="molecule type" value="Genomic_DNA"/>
</dbReference>
<evidence type="ECO:0000313" key="3">
    <source>
        <dbReference type="Proteomes" id="UP000324800"/>
    </source>
</evidence>
<dbReference type="GO" id="GO:0005801">
    <property type="term" value="C:cis-Golgi network"/>
    <property type="evidence" value="ECO:0007669"/>
    <property type="project" value="TreeGrafter"/>
</dbReference>
<evidence type="ECO:0008006" key="4">
    <source>
        <dbReference type="Google" id="ProtNLM"/>
    </source>
</evidence>
<dbReference type="PANTHER" id="PTHR12817:SF0">
    <property type="entry name" value="GEO08327P1"/>
    <property type="match status" value="1"/>
</dbReference>
<sequence length="142" mass="16443">MSEIASCCQEYLNIEMVNFFLRTSETQEIARLFLQKPPNHFLATKEGAREFITQHFWLHAFHGKCQIKPQDKQEIDYIIEDTNFTWMDKISLCGCAPDQLQIYMAFPCGLIRGSFHQLGFNAQIIALNGGPPCHWNFKIITL</sequence>
<dbReference type="PANTHER" id="PTHR12817">
    <property type="entry name" value="TRAFFICKING PROTEIN PARTICLE COMPLEX SUBUNIT 6B"/>
    <property type="match status" value="1"/>
</dbReference>
<dbReference type="GO" id="GO:0006888">
    <property type="term" value="P:endoplasmic reticulum to Golgi vesicle-mediated transport"/>
    <property type="evidence" value="ECO:0007669"/>
    <property type="project" value="TreeGrafter"/>
</dbReference>
<dbReference type="Gene3D" id="3.30.1380.20">
    <property type="entry name" value="Trafficking protein particle complex subunit 3"/>
    <property type="match status" value="1"/>
</dbReference>
<dbReference type="Pfam" id="PF04051">
    <property type="entry name" value="TRAPP"/>
    <property type="match status" value="1"/>
</dbReference>
<dbReference type="InterPro" id="IPR024096">
    <property type="entry name" value="NO_sig/Golgi_transp_ligand-bd"/>
</dbReference>
<name>A0A5J4UUA6_9EUKA</name>
<dbReference type="GO" id="GO:0005802">
    <property type="term" value="C:trans-Golgi network"/>
    <property type="evidence" value="ECO:0007669"/>
    <property type="project" value="TreeGrafter"/>
</dbReference>
<organism evidence="2 3">
    <name type="scientific">Streblomastix strix</name>
    <dbReference type="NCBI Taxonomy" id="222440"/>
    <lineage>
        <taxon>Eukaryota</taxon>
        <taxon>Metamonada</taxon>
        <taxon>Preaxostyla</taxon>
        <taxon>Oxymonadida</taxon>
        <taxon>Streblomastigidae</taxon>
        <taxon>Streblomastix</taxon>
    </lineage>
</organism>
<evidence type="ECO:0000256" key="1">
    <source>
        <dbReference type="ARBA" id="ARBA00006218"/>
    </source>
</evidence>
<comment type="similarity">
    <text evidence="1">Belongs to the TRAPP small subunits family. BET3 subfamily.</text>
</comment>
<protein>
    <recommendedName>
        <fullName evidence="4">Trafficking protein particle complex subunit 6B</fullName>
    </recommendedName>
</protein>
<dbReference type="InterPro" id="IPR007194">
    <property type="entry name" value="TRAPP_component"/>
</dbReference>
<dbReference type="InterPro" id="IPR037992">
    <property type="entry name" value="TRAPPC6/Trs33"/>
</dbReference>
<dbReference type="SUPFAM" id="SSF111126">
    <property type="entry name" value="Ligand-binding domain in the NO signalling and Golgi transport"/>
    <property type="match status" value="1"/>
</dbReference>
<dbReference type="GO" id="GO:0030008">
    <property type="term" value="C:TRAPP complex"/>
    <property type="evidence" value="ECO:0007669"/>
    <property type="project" value="TreeGrafter"/>
</dbReference>
<dbReference type="OrthoDB" id="941624at2759"/>
<reference evidence="2 3" key="1">
    <citation type="submission" date="2019-03" db="EMBL/GenBank/DDBJ databases">
        <title>Single cell metagenomics reveals metabolic interactions within the superorganism composed of flagellate Streblomastix strix and complex community of Bacteroidetes bacteria on its surface.</title>
        <authorList>
            <person name="Treitli S.C."/>
            <person name="Kolisko M."/>
            <person name="Husnik F."/>
            <person name="Keeling P."/>
            <person name="Hampl V."/>
        </authorList>
    </citation>
    <scope>NUCLEOTIDE SEQUENCE [LARGE SCALE GENOMIC DNA]</scope>
    <source>
        <strain evidence="2">ST1C</strain>
    </source>
</reference>
<dbReference type="AlphaFoldDB" id="A0A5J4UUA6"/>
<proteinExistence type="inferred from homology"/>
<accession>A0A5J4UUA6</accession>
<evidence type="ECO:0000313" key="2">
    <source>
        <dbReference type="EMBL" id="KAA6373999.1"/>
    </source>
</evidence>
<comment type="caution">
    <text evidence="2">The sequence shown here is derived from an EMBL/GenBank/DDBJ whole genome shotgun (WGS) entry which is preliminary data.</text>
</comment>
<gene>
    <name evidence="2" type="ORF">EZS28_030475</name>
</gene>
<dbReference type="Proteomes" id="UP000324800">
    <property type="component" value="Unassembled WGS sequence"/>
</dbReference>